<evidence type="ECO:0000256" key="3">
    <source>
        <dbReference type="ARBA" id="ARBA00013036"/>
    </source>
</evidence>
<keyword evidence="7" id="KW-0285">Flavoprotein</keyword>
<gene>
    <name evidence="7" type="primary">aroC</name>
    <name evidence="8" type="ORF">SAMN05660909_02427</name>
</gene>
<comment type="similarity">
    <text evidence="2 7">Belongs to the chorismate synthase family.</text>
</comment>
<dbReference type="Gene3D" id="3.60.150.10">
    <property type="entry name" value="Chorismate synthase AroC"/>
    <property type="match status" value="2"/>
</dbReference>
<dbReference type="Pfam" id="PF01264">
    <property type="entry name" value="Chorismate_synt"/>
    <property type="match status" value="1"/>
</dbReference>
<dbReference type="AlphaFoldDB" id="A0A1H4C480"/>
<evidence type="ECO:0000256" key="7">
    <source>
        <dbReference type="HAMAP-Rule" id="MF_00300"/>
    </source>
</evidence>
<evidence type="ECO:0000256" key="1">
    <source>
        <dbReference type="ARBA" id="ARBA00005044"/>
    </source>
</evidence>
<dbReference type="CDD" id="cd07304">
    <property type="entry name" value="Chorismate_synthase"/>
    <property type="match status" value="1"/>
</dbReference>
<dbReference type="PROSITE" id="PS00788">
    <property type="entry name" value="CHORISMATE_SYNTHASE_2"/>
    <property type="match status" value="1"/>
</dbReference>
<evidence type="ECO:0000256" key="5">
    <source>
        <dbReference type="ARBA" id="ARBA00023141"/>
    </source>
</evidence>
<comment type="pathway">
    <text evidence="1 7">Metabolic intermediate biosynthesis; chorismate biosynthesis; chorismate from D-erythrose 4-phosphate and phosphoenolpyruvate: step 7/7.</text>
</comment>
<dbReference type="EC" id="4.2.3.5" evidence="3 7"/>
<dbReference type="SUPFAM" id="SSF103263">
    <property type="entry name" value="Chorismate synthase, AroC"/>
    <property type="match status" value="1"/>
</dbReference>
<accession>A0A1H4C480</accession>
<keyword evidence="7" id="KW-0288">FMN</keyword>
<dbReference type="GO" id="GO:0008652">
    <property type="term" value="P:amino acid biosynthetic process"/>
    <property type="evidence" value="ECO:0007669"/>
    <property type="project" value="UniProtKB-KW"/>
</dbReference>
<evidence type="ECO:0000256" key="6">
    <source>
        <dbReference type="ARBA" id="ARBA00023239"/>
    </source>
</evidence>
<dbReference type="GO" id="GO:0005829">
    <property type="term" value="C:cytosol"/>
    <property type="evidence" value="ECO:0007669"/>
    <property type="project" value="TreeGrafter"/>
</dbReference>
<name>A0A1H4C480_9BACT</name>
<proteinExistence type="inferred from homology"/>
<dbReference type="RefSeq" id="WP_089761929.1">
    <property type="nucleotide sequence ID" value="NZ_BKAT01000039.1"/>
</dbReference>
<feature type="binding site" evidence="7">
    <location>
        <position position="51"/>
    </location>
    <ligand>
        <name>NADP(+)</name>
        <dbReference type="ChEBI" id="CHEBI:58349"/>
    </ligand>
</feature>
<comment type="caution">
    <text evidence="7">Lacks conserved residue(s) required for the propagation of feature annotation.</text>
</comment>
<evidence type="ECO:0000256" key="2">
    <source>
        <dbReference type="ARBA" id="ARBA00008014"/>
    </source>
</evidence>
<organism evidence="8 9">
    <name type="scientific">Chitinophaga terrae</name>
    <name type="common">ex Kim and Jung 2007</name>
    <dbReference type="NCBI Taxonomy" id="408074"/>
    <lineage>
        <taxon>Bacteria</taxon>
        <taxon>Pseudomonadati</taxon>
        <taxon>Bacteroidota</taxon>
        <taxon>Chitinophagia</taxon>
        <taxon>Chitinophagales</taxon>
        <taxon>Chitinophagaceae</taxon>
        <taxon>Chitinophaga</taxon>
    </lineage>
</organism>
<feature type="binding site" evidence="7">
    <location>
        <position position="253"/>
    </location>
    <ligand>
        <name>FMN</name>
        <dbReference type="ChEBI" id="CHEBI:58210"/>
    </ligand>
</feature>
<feature type="binding site" evidence="7">
    <location>
        <begin position="268"/>
        <end position="272"/>
    </location>
    <ligand>
        <name>FMN</name>
        <dbReference type="ChEBI" id="CHEBI:58210"/>
    </ligand>
</feature>
<feature type="binding site" evidence="7">
    <location>
        <position position="295"/>
    </location>
    <ligand>
        <name>FMN</name>
        <dbReference type="ChEBI" id="CHEBI:58210"/>
    </ligand>
</feature>
<dbReference type="GO" id="GO:0010181">
    <property type="term" value="F:FMN binding"/>
    <property type="evidence" value="ECO:0007669"/>
    <property type="project" value="TreeGrafter"/>
</dbReference>
<evidence type="ECO:0000313" key="8">
    <source>
        <dbReference type="EMBL" id="SEA54892.1"/>
    </source>
</evidence>
<comment type="catalytic activity">
    <reaction evidence="7">
        <text>5-O-(1-carboxyvinyl)-3-phosphoshikimate = chorismate + phosphate</text>
        <dbReference type="Rhea" id="RHEA:21020"/>
        <dbReference type="ChEBI" id="CHEBI:29748"/>
        <dbReference type="ChEBI" id="CHEBI:43474"/>
        <dbReference type="ChEBI" id="CHEBI:57701"/>
        <dbReference type="EC" id="4.2.3.5"/>
    </reaction>
</comment>
<dbReference type="InterPro" id="IPR000453">
    <property type="entry name" value="Chorismate_synth"/>
</dbReference>
<keyword evidence="7" id="KW-0521">NADP</keyword>
<dbReference type="GO" id="GO:0009423">
    <property type="term" value="P:chorismate biosynthetic process"/>
    <property type="evidence" value="ECO:0007669"/>
    <property type="project" value="UniProtKB-UniRule"/>
</dbReference>
<keyword evidence="6 7" id="KW-0456">Lyase</keyword>
<dbReference type="PANTHER" id="PTHR21085">
    <property type="entry name" value="CHORISMATE SYNTHASE"/>
    <property type="match status" value="1"/>
</dbReference>
<feature type="binding site" evidence="7">
    <location>
        <position position="46"/>
    </location>
    <ligand>
        <name>NADP(+)</name>
        <dbReference type="ChEBI" id="CHEBI:58349"/>
    </ligand>
</feature>
<dbReference type="OrthoDB" id="9771806at2"/>
<dbReference type="PIRSF" id="PIRSF001456">
    <property type="entry name" value="Chorismate_synth"/>
    <property type="match status" value="1"/>
</dbReference>
<dbReference type="InterPro" id="IPR020541">
    <property type="entry name" value="Chorismate_synthase_CS"/>
</dbReference>
<feature type="binding site" evidence="7">
    <location>
        <begin position="123"/>
        <end position="125"/>
    </location>
    <ligand>
        <name>FMN</name>
        <dbReference type="ChEBI" id="CHEBI:58210"/>
    </ligand>
</feature>
<dbReference type="GO" id="GO:0009073">
    <property type="term" value="P:aromatic amino acid family biosynthetic process"/>
    <property type="evidence" value="ECO:0007669"/>
    <property type="project" value="UniProtKB-KW"/>
</dbReference>
<comment type="function">
    <text evidence="7">Catalyzes the anti-1,4-elimination of the C-3 phosphate and the C-6 proR hydrogen from 5-enolpyruvylshikimate-3-phosphate (EPSP) to yield chorismate, which is the branch point compound that serves as the starting substrate for the three terminal pathways of aromatic amino acid biosynthesis. This reaction introduces a second double bond into the aromatic ring system.</text>
</comment>
<keyword evidence="5 7" id="KW-0057">Aromatic amino acid biosynthesis</keyword>
<dbReference type="InterPro" id="IPR035904">
    <property type="entry name" value="Chorismate_synth_AroC_sf"/>
</dbReference>
<dbReference type="Proteomes" id="UP000199656">
    <property type="component" value="Unassembled WGS sequence"/>
</dbReference>
<dbReference type="UniPathway" id="UPA00053">
    <property type="reaction ID" value="UER00090"/>
</dbReference>
<protein>
    <recommendedName>
        <fullName evidence="3 7">Chorismate synthase</fullName>
        <shortName evidence="7">CS</shortName>
        <ecNumber evidence="3 7">4.2.3.5</ecNumber>
    </recommendedName>
    <alternativeName>
        <fullName evidence="7">5-enolpyruvylshikimate-3-phosphate phospholyase</fullName>
    </alternativeName>
</protein>
<sequence length="341" mass="36244">MNSFGRLFRVTVFGESHGASVGVNIDGVPAGVPLKQEDFLADLERRKGGARGTTPRKEEDLPFLKSGVFNDHTTGAPITILFENNNTRSTDYEKLREFPRPGHADFVATEKFGGFEDYRGGGHFSGRLTLNLVAAGVIAKKILGDDIQVKATIKEVGGNPDPEAGLEAAIAAKDSVGGLVECTVDGLPIGLGEPFFDSLESNLAHAVFAIPAVKGIEFGAGFAAAKMKGLEHNDPIIDKTGKTATNHAGGVVGGITNGNQLVFRIAVKPTSSTPKEQQTLNIKSGEVETFSVKGRHDLCIALRVPVVLEAVTAMVLADFMLLEQRRPRVVSRKGAEEAKEA</sequence>
<evidence type="ECO:0000313" key="9">
    <source>
        <dbReference type="Proteomes" id="UP000199656"/>
    </source>
</evidence>
<reference evidence="9" key="1">
    <citation type="submission" date="2016-10" db="EMBL/GenBank/DDBJ databases">
        <authorList>
            <person name="Varghese N."/>
            <person name="Submissions S."/>
        </authorList>
    </citation>
    <scope>NUCLEOTIDE SEQUENCE [LARGE SCALE GENOMIC DNA]</scope>
    <source>
        <strain evidence="9">DSM 23920</strain>
    </source>
</reference>
<evidence type="ECO:0000256" key="4">
    <source>
        <dbReference type="ARBA" id="ARBA00022605"/>
    </source>
</evidence>
<keyword evidence="7" id="KW-0274">FAD</keyword>
<dbReference type="STRING" id="408074.SAMN05660909_02427"/>
<comment type="cofactor">
    <cofactor evidence="7">
        <name>FMNH2</name>
        <dbReference type="ChEBI" id="CHEBI:57618"/>
    </cofactor>
    <text evidence="7">Reduced FMN (FMNH(2)).</text>
</comment>
<keyword evidence="9" id="KW-1185">Reference proteome</keyword>
<keyword evidence="4 7" id="KW-0028">Amino-acid biosynthesis</keyword>
<dbReference type="PANTHER" id="PTHR21085:SF0">
    <property type="entry name" value="CHORISMATE SYNTHASE"/>
    <property type="match status" value="1"/>
</dbReference>
<comment type="subunit">
    <text evidence="7">Homotetramer.</text>
</comment>
<dbReference type="EMBL" id="FNRL01000009">
    <property type="protein sequence ID" value="SEA54892.1"/>
    <property type="molecule type" value="Genomic_DNA"/>
</dbReference>
<dbReference type="HAMAP" id="MF_00300">
    <property type="entry name" value="Chorismate_synth"/>
    <property type="match status" value="1"/>
</dbReference>
<dbReference type="GO" id="GO:0004107">
    <property type="term" value="F:chorismate synthase activity"/>
    <property type="evidence" value="ECO:0007669"/>
    <property type="project" value="UniProtKB-UniRule"/>
</dbReference>